<reference evidence="2" key="1">
    <citation type="journal article" date="2020" name="Stud. Mycol.">
        <title>101 Dothideomycetes genomes: a test case for predicting lifestyles and emergence of pathogens.</title>
        <authorList>
            <person name="Haridas S."/>
            <person name="Albert R."/>
            <person name="Binder M."/>
            <person name="Bloem J."/>
            <person name="Labutti K."/>
            <person name="Salamov A."/>
            <person name="Andreopoulos B."/>
            <person name="Baker S."/>
            <person name="Barry K."/>
            <person name="Bills G."/>
            <person name="Bluhm B."/>
            <person name="Cannon C."/>
            <person name="Castanera R."/>
            <person name="Culley D."/>
            <person name="Daum C."/>
            <person name="Ezra D."/>
            <person name="Gonzalez J."/>
            <person name="Henrissat B."/>
            <person name="Kuo A."/>
            <person name="Liang C."/>
            <person name="Lipzen A."/>
            <person name="Lutzoni F."/>
            <person name="Magnuson J."/>
            <person name="Mondo S."/>
            <person name="Nolan M."/>
            <person name="Ohm R."/>
            <person name="Pangilinan J."/>
            <person name="Park H.-J."/>
            <person name="Ramirez L."/>
            <person name="Alfaro M."/>
            <person name="Sun H."/>
            <person name="Tritt A."/>
            <person name="Yoshinaga Y."/>
            <person name="Zwiers L.-H."/>
            <person name="Turgeon B."/>
            <person name="Goodwin S."/>
            <person name="Spatafora J."/>
            <person name="Crous P."/>
            <person name="Grigoriev I."/>
        </authorList>
    </citation>
    <scope>NUCLEOTIDE SEQUENCE</scope>
    <source>
        <strain evidence="2">CBS 130266</strain>
    </source>
</reference>
<evidence type="ECO:0000313" key="3">
    <source>
        <dbReference type="Proteomes" id="UP000800235"/>
    </source>
</evidence>
<sequence length="452" mass="49159">MERHTGNGMHPLRTITDQWKFTSPTVYAAFKTLRAERCGTQIGRAFSDSIISMRADQVSSIVPKWPTYHNGSARAIVEAFISGWPKEFGPSELVTRSYDFGNHRGPMPAAAWIFGNMEWCYYASAFYPDNCRQITEGKYSPTIYIAPEVLTSLEPAWSDCRAWVGFRDPGRELPTAVAISIPTVPSMALESLDVDNAPAATTGQLPIPPTPRPTRHRTSQSIPQVIMPAAPLFPEAGLYPQGRPLTELVDIGPPFSEFRDRESQVISNGIVISLASEGNALIVNDHTLPFSAVQRPSWGAKLEHDIASFLGSASVSPVAKVVIASHTLTEGQTAVTIDGITVSVIAGGNKAFVNGHTVILRPSKEIQTREPLAVTENVIVVSIMSGENGVVVDGRTMSFHSISRIPSGSEATMPTGTMRAPTPMKGSADRNKYQKVVSLLVFIGHIIVQFWF</sequence>
<protein>
    <submittedName>
        <fullName evidence="2">Uncharacterized protein</fullName>
    </submittedName>
</protein>
<organism evidence="2 3">
    <name type="scientific">Tothia fuscella</name>
    <dbReference type="NCBI Taxonomy" id="1048955"/>
    <lineage>
        <taxon>Eukaryota</taxon>
        <taxon>Fungi</taxon>
        <taxon>Dikarya</taxon>
        <taxon>Ascomycota</taxon>
        <taxon>Pezizomycotina</taxon>
        <taxon>Dothideomycetes</taxon>
        <taxon>Pleosporomycetidae</taxon>
        <taxon>Venturiales</taxon>
        <taxon>Cylindrosympodiaceae</taxon>
        <taxon>Tothia</taxon>
    </lineage>
</organism>
<evidence type="ECO:0000313" key="2">
    <source>
        <dbReference type="EMBL" id="KAF2430484.1"/>
    </source>
</evidence>
<proteinExistence type="predicted"/>
<accession>A0A9P4NSH2</accession>
<dbReference type="AlphaFoldDB" id="A0A9P4NSH2"/>
<keyword evidence="3" id="KW-1185">Reference proteome</keyword>
<comment type="caution">
    <text evidence="2">The sequence shown here is derived from an EMBL/GenBank/DDBJ whole genome shotgun (WGS) entry which is preliminary data.</text>
</comment>
<dbReference type="OrthoDB" id="3944128at2759"/>
<name>A0A9P4NSH2_9PEZI</name>
<feature type="region of interest" description="Disordered" evidence="1">
    <location>
        <begin position="198"/>
        <end position="217"/>
    </location>
</feature>
<dbReference type="EMBL" id="MU007038">
    <property type="protein sequence ID" value="KAF2430484.1"/>
    <property type="molecule type" value="Genomic_DNA"/>
</dbReference>
<dbReference type="Proteomes" id="UP000800235">
    <property type="component" value="Unassembled WGS sequence"/>
</dbReference>
<evidence type="ECO:0000256" key="1">
    <source>
        <dbReference type="SAM" id="MobiDB-lite"/>
    </source>
</evidence>
<gene>
    <name evidence="2" type="ORF">EJ08DRAFT_697231</name>
</gene>